<comment type="caution">
    <text evidence="1">The sequence shown here is derived from an EMBL/GenBank/DDBJ whole genome shotgun (WGS) entry which is preliminary data.</text>
</comment>
<accession>A0ACC0CFN6</accession>
<protein>
    <submittedName>
        <fullName evidence="1">Uncharacterized protein</fullName>
    </submittedName>
</protein>
<dbReference type="Proteomes" id="UP001060085">
    <property type="component" value="Linkage Group LG01"/>
</dbReference>
<keyword evidence="2" id="KW-1185">Reference proteome</keyword>
<name>A0ACC0CFN6_CATRO</name>
<organism evidence="1 2">
    <name type="scientific">Catharanthus roseus</name>
    <name type="common">Madagascar periwinkle</name>
    <name type="synonym">Vinca rosea</name>
    <dbReference type="NCBI Taxonomy" id="4058"/>
    <lineage>
        <taxon>Eukaryota</taxon>
        <taxon>Viridiplantae</taxon>
        <taxon>Streptophyta</taxon>
        <taxon>Embryophyta</taxon>
        <taxon>Tracheophyta</taxon>
        <taxon>Spermatophyta</taxon>
        <taxon>Magnoliopsida</taxon>
        <taxon>eudicotyledons</taxon>
        <taxon>Gunneridae</taxon>
        <taxon>Pentapetalae</taxon>
        <taxon>asterids</taxon>
        <taxon>lamiids</taxon>
        <taxon>Gentianales</taxon>
        <taxon>Apocynaceae</taxon>
        <taxon>Rauvolfioideae</taxon>
        <taxon>Vinceae</taxon>
        <taxon>Catharanthinae</taxon>
        <taxon>Catharanthus</taxon>
    </lineage>
</organism>
<evidence type="ECO:0000313" key="1">
    <source>
        <dbReference type="EMBL" id="KAI5683779.1"/>
    </source>
</evidence>
<proteinExistence type="predicted"/>
<gene>
    <name evidence="1" type="ORF">M9H77_05007</name>
</gene>
<sequence>MTKLYIELVHVGMDVVGHIRVHVEYQDVWGRVVSWTSASTYGFKGMRRGTLFPAQTAARNAIRTVVDQGIQRAEVMIRGPDLSRTQLSKLFIEVVYN</sequence>
<evidence type="ECO:0000313" key="2">
    <source>
        <dbReference type="Proteomes" id="UP001060085"/>
    </source>
</evidence>
<reference evidence="2" key="1">
    <citation type="journal article" date="2023" name="Nat. Plants">
        <title>Single-cell RNA sequencing provides a high-resolution roadmap for understanding the multicellular compartmentation of specialized metabolism.</title>
        <authorList>
            <person name="Sun S."/>
            <person name="Shen X."/>
            <person name="Li Y."/>
            <person name="Li Y."/>
            <person name="Wang S."/>
            <person name="Li R."/>
            <person name="Zhang H."/>
            <person name="Shen G."/>
            <person name="Guo B."/>
            <person name="Wei J."/>
            <person name="Xu J."/>
            <person name="St-Pierre B."/>
            <person name="Chen S."/>
            <person name="Sun C."/>
        </authorList>
    </citation>
    <scope>NUCLEOTIDE SEQUENCE [LARGE SCALE GENOMIC DNA]</scope>
</reference>
<dbReference type="EMBL" id="CM044701">
    <property type="protein sequence ID" value="KAI5683779.1"/>
    <property type="molecule type" value="Genomic_DNA"/>
</dbReference>